<dbReference type="InterPro" id="IPR036291">
    <property type="entry name" value="NAD(P)-bd_dom_sf"/>
</dbReference>
<dbReference type="Gene3D" id="3.30.1780.10">
    <property type="entry name" value="ornithine cyclodeaminase, domain 1"/>
    <property type="match status" value="1"/>
</dbReference>
<dbReference type="Proteomes" id="UP001172721">
    <property type="component" value="Unassembled WGS sequence"/>
</dbReference>
<protein>
    <submittedName>
        <fullName evidence="1">Cyclodeaminase</fullName>
    </submittedName>
</protein>
<dbReference type="PIRSF" id="PIRSF001439">
    <property type="entry name" value="CryM"/>
    <property type="match status" value="1"/>
</dbReference>
<gene>
    <name evidence="1" type="ORF">QYB97_09160</name>
</gene>
<dbReference type="SUPFAM" id="SSF51735">
    <property type="entry name" value="NAD(P)-binding Rossmann-fold domains"/>
    <property type="match status" value="1"/>
</dbReference>
<evidence type="ECO:0000313" key="2">
    <source>
        <dbReference type="Proteomes" id="UP001172721"/>
    </source>
</evidence>
<keyword evidence="2" id="KW-1185">Reference proteome</keyword>
<organism evidence="1 2">
    <name type="scientific">Fictibacillus fluitans</name>
    <dbReference type="NCBI Taxonomy" id="3058422"/>
    <lineage>
        <taxon>Bacteria</taxon>
        <taxon>Bacillati</taxon>
        <taxon>Bacillota</taxon>
        <taxon>Bacilli</taxon>
        <taxon>Bacillales</taxon>
        <taxon>Fictibacillaceae</taxon>
        <taxon>Fictibacillus</taxon>
    </lineage>
</organism>
<sequence length="335" mass="36152">MYIFTEEELRQHISLNHKALSVVEDGFTSLAEKRAVMPPIMRVDVHDHNGEVDVKTAYIKGKDKFAIKVSSGFFNNYQLGLPSGSGLMMLVSATTGVPEALLLDNGYLTDVRTAAAGAIASKYLAKKDIDTVGVIGCGSQGRYQVKALKLVRNFKQVLVYGRSQDRVQAYVKEMTKELGVEVLAAGSAKEAVIQSDLVITTTPASEPVIKAEWLHPGIHITAMGSDAEHKQELEAEVLAKADVLVCDTVAQCERMGELHHAVSQGVISQTKDIPEVGELTSKQAAGRQNDEQITVCDLTGTGVQDTAIALFAFQEMVNRGLGLKIENKTKGGVIV</sequence>
<reference evidence="1" key="1">
    <citation type="submission" date="2023-07" db="EMBL/GenBank/DDBJ databases">
        <title>Fictibacillus sp. isolated from freshwater pond.</title>
        <authorList>
            <person name="Kirdat K."/>
            <person name="Bhat A."/>
            <person name="Mourya A."/>
            <person name="Yadav A."/>
        </authorList>
    </citation>
    <scope>NUCLEOTIDE SEQUENCE</scope>
    <source>
        <strain evidence="1">NE201</strain>
    </source>
</reference>
<evidence type="ECO:0000313" key="1">
    <source>
        <dbReference type="EMBL" id="MDN4524641.1"/>
    </source>
</evidence>
<name>A0ABT8HV46_9BACL</name>
<accession>A0ABT8HV46</accession>
<dbReference type="PANTHER" id="PTHR13812:SF19">
    <property type="entry name" value="KETIMINE REDUCTASE MU-CRYSTALLIN"/>
    <property type="match status" value="1"/>
</dbReference>
<proteinExistence type="predicted"/>
<comment type="caution">
    <text evidence="1">The sequence shown here is derived from an EMBL/GenBank/DDBJ whole genome shotgun (WGS) entry which is preliminary data.</text>
</comment>
<dbReference type="Pfam" id="PF02423">
    <property type="entry name" value="OCD_Mu_crystall"/>
    <property type="match status" value="1"/>
</dbReference>
<dbReference type="Gene3D" id="3.40.50.720">
    <property type="entry name" value="NAD(P)-binding Rossmann-like Domain"/>
    <property type="match status" value="1"/>
</dbReference>
<dbReference type="InterPro" id="IPR003462">
    <property type="entry name" value="ODC_Mu_crystall"/>
</dbReference>
<dbReference type="InterPro" id="IPR023401">
    <property type="entry name" value="ODC_N"/>
</dbReference>
<dbReference type="NCBIfam" id="NF006141">
    <property type="entry name" value="PRK08291.1"/>
    <property type="match status" value="1"/>
</dbReference>
<dbReference type="EMBL" id="JAUHTR010000003">
    <property type="protein sequence ID" value="MDN4524641.1"/>
    <property type="molecule type" value="Genomic_DNA"/>
</dbReference>
<dbReference type="RefSeq" id="WP_301165678.1">
    <property type="nucleotide sequence ID" value="NZ_JAUHTR010000003.1"/>
</dbReference>
<dbReference type="PANTHER" id="PTHR13812">
    <property type="entry name" value="KETIMINE REDUCTASE MU-CRYSTALLIN"/>
    <property type="match status" value="1"/>
</dbReference>